<dbReference type="AlphaFoldDB" id="A0A3S5CPN5"/>
<reference evidence="1" key="1">
    <citation type="submission" date="2018-11" db="EMBL/GenBank/DDBJ databases">
        <authorList>
            <consortium name="Pathogen Informatics"/>
        </authorList>
    </citation>
    <scope>NUCLEOTIDE SEQUENCE</scope>
</reference>
<dbReference type="Proteomes" id="UP000784294">
    <property type="component" value="Unassembled WGS sequence"/>
</dbReference>
<organism evidence="1 2">
    <name type="scientific">Protopolystoma xenopodis</name>
    <dbReference type="NCBI Taxonomy" id="117903"/>
    <lineage>
        <taxon>Eukaryota</taxon>
        <taxon>Metazoa</taxon>
        <taxon>Spiralia</taxon>
        <taxon>Lophotrochozoa</taxon>
        <taxon>Platyhelminthes</taxon>
        <taxon>Monogenea</taxon>
        <taxon>Polyopisthocotylea</taxon>
        <taxon>Polystomatidea</taxon>
        <taxon>Polystomatidae</taxon>
        <taxon>Protopolystoma</taxon>
    </lineage>
</organism>
<comment type="caution">
    <text evidence="1">The sequence shown here is derived from an EMBL/GenBank/DDBJ whole genome shotgun (WGS) entry which is preliminary data.</text>
</comment>
<gene>
    <name evidence="1" type="ORF">PXEA_LOCUS19608</name>
</gene>
<proteinExistence type="predicted"/>
<sequence length="194" mass="21818">MCEVVHLADIVDGRVEDGEHREVVDDIFVLGQAEKVVEDNLTELKAKRACGLDRFRRGPARRESFPLGHLAAKMHRRLNLDSSQMREISQLEAVSTFPAIVVSVLDNSPQSGRVKRGGSFCGTNEEVLVPSSHRRVEQMRTPLWSLGLSYASSLRGRMRNVISTLHKCTELKPLQFSISNFQFPISNFQFPIAN</sequence>
<protein>
    <submittedName>
        <fullName evidence="1">Uncharacterized protein</fullName>
    </submittedName>
</protein>
<dbReference type="EMBL" id="CAAALY010078513">
    <property type="protein sequence ID" value="VEL26168.1"/>
    <property type="molecule type" value="Genomic_DNA"/>
</dbReference>
<accession>A0A3S5CPN5</accession>
<evidence type="ECO:0000313" key="2">
    <source>
        <dbReference type="Proteomes" id="UP000784294"/>
    </source>
</evidence>
<keyword evidence="2" id="KW-1185">Reference proteome</keyword>
<evidence type="ECO:0000313" key="1">
    <source>
        <dbReference type="EMBL" id="VEL26168.1"/>
    </source>
</evidence>
<name>A0A3S5CPN5_9PLAT</name>